<dbReference type="SUPFAM" id="SSF161084">
    <property type="entry name" value="MAPEG domain-like"/>
    <property type="match status" value="1"/>
</dbReference>
<keyword evidence="7" id="KW-1185">Reference proteome</keyword>
<dbReference type="PANTHER" id="PTHR35371:SF1">
    <property type="entry name" value="BLR7753 PROTEIN"/>
    <property type="match status" value="1"/>
</dbReference>
<dbReference type="GO" id="GO:0016020">
    <property type="term" value="C:membrane"/>
    <property type="evidence" value="ECO:0007669"/>
    <property type="project" value="UniProtKB-SubCell"/>
</dbReference>
<dbReference type="InterPro" id="IPR023352">
    <property type="entry name" value="MAPEG-like_dom_sf"/>
</dbReference>
<evidence type="ECO:0000256" key="5">
    <source>
        <dbReference type="SAM" id="Phobius"/>
    </source>
</evidence>
<protein>
    <submittedName>
        <fullName evidence="6">Putative MAPEG superfamily protein</fullName>
    </submittedName>
</protein>
<comment type="caution">
    <text evidence="6">The sequence shown here is derived from an EMBL/GenBank/DDBJ whole genome shotgun (WGS) entry which is preliminary data.</text>
</comment>
<dbReference type="Pfam" id="PF01124">
    <property type="entry name" value="MAPEG"/>
    <property type="match status" value="1"/>
</dbReference>
<keyword evidence="2 5" id="KW-0812">Transmembrane</keyword>
<keyword evidence="3 5" id="KW-1133">Transmembrane helix</keyword>
<feature type="transmembrane region" description="Helical" evidence="5">
    <location>
        <begin position="111"/>
        <end position="128"/>
    </location>
</feature>
<evidence type="ECO:0000256" key="4">
    <source>
        <dbReference type="ARBA" id="ARBA00023136"/>
    </source>
</evidence>
<dbReference type="EMBL" id="JACHXA010000003">
    <property type="protein sequence ID" value="MBB3064965.1"/>
    <property type="molecule type" value="Genomic_DNA"/>
</dbReference>
<dbReference type="InterPro" id="IPR001129">
    <property type="entry name" value="Membr-assoc_MAPEG"/>
</dbReference>
<reference evidence="6 7" key="1">
    <citation type="submission" date="2020-08" db="EMBL/GenBank/DDBJ databases">
        <title>Genomic Encyclopedia of Type Strains, Phase III (KMG-III): the genomes of soil and plant-associated and newly described type strains.</title>
        <authorList>
            <person name="Whitman W."/>
        </authorList>
    </citation>
    <scope>NUCLEOTIDE SEQUENCE [LARGE SCALE GENOMIC DNA]</scope>
    <source>
        <strain evidence="6 7">CECT 8803</strain>
    </source>
</reference>
<comment type="subcellular location">
    <subcellularLocation>
        <location evidence="1">Membrane</location>
    </subcellularLocation>
</comment>
<gene>
    <name evidence="6" type="ORF">FHR98_001244</name>
</gene>
<dbReference type="RefSeq" id="WP_183415786.1">
    <property type="nucleotide sequence ID" value="NZ_JACHXA010000003.1"/>
</dbReference>
<keyword evidence="4 5" id="KW-0472">Membrane</keyword>
<dbReference type="PANTHER" id="PTHR35371">
    <property type="entry name" value="INNER MEMBRANE PROTEIN"/>
    <property type="match status" value="1"/>
</dbReference>
<evidence type="ECO:0000313" key="6">
    <source>
        <dbReference type="EMBL" id="MBB3064965.1"/>
    </source>
</evidence>
<dbReference type="AlphaFoldDB" id="A0A839SVG5"/>
<evidence type="ECO:0000313" key="7">
    <source>
        <dbReference type="Proteomes" id="UP000581135"/>
    </source>
</evidence>
<dbReference type="Gene3D" id="1.20.120.550">
    <property type="entry name" value="Membrane associated eicosanoid/glutathione metabolism-like domain"/>
    <property type="match status" value="1"/>
</dbReference>
<evidence type="ECO:0000256" key="3">
    <source>
        <dbReference type="ARBA" id="ARBA00022989"/>
    </source>
</evidence>
<evidence type="ECO:0000256" key="2">
    <source>
        <dbReference type="ARBA" id="ARBA00022692"/>
    </source>
</evidence>
<organism evidence="6 7">
    <name type="scientific">Limibacillus halophilus</name>
    <dbReference type="NCBI Taxonomy" id="1579333"/>
    <lineage>
        <taxon>Bacteria</taxon>
        <taxon>Pseudomonadati</taxon>
        <taxon>Pseudomonadota</taxon>
        <taxon>Alphaproteobacteria</taxon>
        <taxon>Rhodospirillales</taxon>
        <taxon>Rhodovibrionaceae</taxon>
        <taxon>Limibacillus</taxon>
    </lineage>
</organism>
<proteinExistence type="predicted"/>
<evidence type="ECO:0000256" key="1">
    <source>
        <dbReference type="ARBA" id="ARBA00004370"/>
    </source>
</evidence>
<dbReference type="Proteomes" id="UP000581135">
    <property type="component" value="Unassembled WGS sequence"/>
</dbReference>
<sequence length="129" mass="13813">MTTDLIMLALVAGLTALLWLPYILAHIVNVGLLPALTYTADGTPLPDWAARAKKAHYNAIENLAPFATLVLIAHVSGTADETTAAASVVYFLARLAHYPAYVSNIPFTRTISFAVGCVALLVIFLQVVF</sequence>
<accession>A0A839SVG5</accession>
<name>A0A839SVG5_9PROT</name>